<keyword evidence="2" id="KW-1185">Reference proteome</keyword>
<gene>
    <name evidence="1" type="ORF">PoB_001425400</name>
</gene>
<dbReference type="Proteomes" id="UP000735302">
    <property type="component" value="Unassembled WGS sequence"/>
</dbReference>
<evidence type="ECO:0000313" key="2">
    <source>
        <dbReference type="Proteomes" id="UP000735302"/>
    </source>
</evidence>
<name>A0AAV3YXJ2_9GAST</name>
<accession>A0AAV3YXJ2</accession>
<sequence>MSIRQVQSFLAYQNKTHQPSLTSVGRRSDNCLRSLPSIKADQLDKTSLDLISLVELQFLVALRDSCSIEVVKKGIDLACSVWNYSSKPVPV</sequence>
<organism evidence="1 2">
    <name type="scientific">Plakobranchus ocellatus</name>
    <dbReference type="NCBI Taxonomy" id="259542"/>
    <lineage>
        <taxon>Eukaryota</taxon>
        <taxon>Metazoa</taxon>
        <taxon>Spiralia</taxon>
        <taxon>Lophotrochozoa</taxon>
        <taxon>Mollusca</taxon>
        <taxon>Gastropoda</taxon>
        <taxon>Heterobranchia</taxon>
        <taxon>Euthyneura</taxon>
        <taxon>Panpulmonata</taxon>
        <taxon>Sacoglossa</taxon>
        <taxon>Placobranchoidea</taxon>
        <taxon>Plakobranchidae</taxon>
        <taxon>Plakobranchus</taxon>
    </lineage>
</organism>
<reference evidence="1 2" key="1">
    <citation type="journal article" date="2021" name="Elife">
        <title>Chloroplast acquisition without the gene transfer in kleptoplastic sea slugs, Plakobranchus ocellatus.</title>
        <authorList>
            <person name="Maeda T."/>
            <person name="Takahashi S."/>
            <person name="Yoshida T."/>
            <person name="Shimamura S."/>
            <person name="Takaki Y."/>
            <person name="Nagai Y."/>
            <person name="Toyoda A."/>
            <person name="Suzuki Y."/>
            <person name="Arimoto A."/>
            <person name="Ishii H."/>
            <person name="Satoh N."/>
            <person name="Nishiyama T."/>
            <person name="Hasebe M."/>
            <person name="Maruyama T."/>
            <person name="Minagawa J."/>
            <person name="Obokata J."/>
            <person name="Shigenobu S."/>
        </authorList>
    </citation>
    <scope>NUCLEOTIDE SEQUENCE [LARGE SCALE GENOMIC DNA]</scope>
</reference>
<proteinExistence type="predicted"/>
<dbReference type="AlphaFoldDB" id="A0AAV3YXJ2"/>
<protein>
    <submittedName>
        <fullName evidence="1">Uncharacterized protein</fullName>
    </submittedName>
</protein>
<dbReference type="EMBL" id="BLXT01001780">
    <property type="protein sequence ID" value="GFN87748.1"/>
    <property type="molecule type" value="Genomic_DNA"/>
</dbReference>
<comment type="caution">
    <text evidence="1">The sequence shown here is derived from an EMBL/GenBank/DDBJ whole genome shotgun (WGS) entry which is preliminary data.</text>
</comment>
<evidence type="ECO:0000313" key="1">
    <source>
        <dbReference type="EMBL" id="GFN87748.1"/>
    </source>
</evidence>